<keyword evidence="2" id="KW-1185">Reference proteome</keyword>
<evidence type="ECO:0000313" key="2">
    <source>
        <dbReference type="Proteomes" id="UP000813444"/>
    </source>
</evidence>
<dbReference type="AlphaFoldDB" id="A0A8K0WPC5"/>
<sequence>MEHRTPTFADLPRRVIAGVSVVDTPIVREAQQYARDHSDDFLYNHIMRSWLFGALLLSHNETLSHIIDPEVQAVAILLHDLGLDMDPNSPHVSPDRRFEVDGAIAARSFIRTHRDGEHWEERRVQLVWDAIALHTDNRITRYKEPDVAIVTESIGMETTGPQYGVPEEEYNNVLAEFPPIGIPDSVITYMSWLCEHKPNTTYENIVQGYGDEFVEGYSAKGHRAVDVISGLHPVFK</sequence>
<proteinExistence type="predicted"/>
<evidence type="ECO:0008006" key="3">
    <source>
        <dbReference type="Google" id="ProtNLM"/>
    </source>
</evidence>
<protein>
    <recommendedName>
        <fullName evidence="3">HD domain-containing protein</fullName>
    </recommendedName>
</protein>
<dbReference type="PANTHER" id="PTHR35569:SF1">
    <property type="entry name" value="CYANAMIDE HYDRATASE DDI2-RELATED"/>
    <property type="match status" value="1"/>
</dbReference>
<comment type="caution">
    <text evidence="1">The sequence shown here is derived from an EMBL/GenBank/DDBJ whole genome shotgun (WGS) entry which is preliminary data.</text>
</comment>
<dbReference type="Proteomes" id="UP000813444">
    <property type="component" value="Unassembled WGS sequence"/>
</dbReference>
<dbReference type="SUPFAM" id="SSF109604">
    <property type="entry name" value="HD-domain/PDEase-like"/>
    <property type="match status" value="1"/>
</dbReference>
<dbReference type="EMBL" id="JAGPNK010000010">
    <property type="protein sequence ID" value="KAH7312678.1"/>
    <property type="molecule type" value="Genomic_DNA"/>
</dbReference>
<gene>
    <name evidence="1" type="ORF">B0I35DRAFT_452509</name>
</gene>
<accession>A0A8K0WPC5</accession>
<dbReference type="PANTHER" id="PTHR35569">
    <property type="entry name" value="CYANAMIDE HYDRATASE DDI2-RELATED"/>
    <property type="match status" value="1"/>
</dbReference>
<name>A0A8K0WPC5_9HYPO</name>
<organism evidence="1 2">
    <name type="scientific">Stachybotrys elegans</name>
    <dbReference type="NCBI Taxonomy" id="80388"/>
    <lineage>
        <taxon>Eukaryota</taxon>
        <taxon>Fungi</taxon>
        <taxon>Dikarya</taxon>
        <taxon>Ascomycota</taxon>
        <taxon>Pezizomycotina</taxon>
        <taxon>Sordariomycetes</taxon>
        <taxon>Hypocreomycetidae</taxon>
        <taxon>Hypocreales</taxon>
        <taxon>Stachybotryaceae</taxon>
        <taxon>Stachybotrys</taxon>
    </lineage>
</organism>
<dbReference type="Gene3D" id="1.10.3210.10">
    <property type="entry name" value="Hypothetical protein af1432"/>
    <property type="match status" value="1"/>
</dbReference>
<reference evidence="1" key="1">
    <citation type="journal article" date="2021" name="Nat. Commun.">
        <title>Genetic determinants of endophytism in the Arabidopsis root mycobiome.</title>
        <authorList>
            <person name="Mesny F."/>
            <person name="Miyauchi S."/>
            <person name="Thiergart T."/>
            <person name="Pickel B."/>
            <person name="Atanasova L."/>
            <person name="Karlsson M."/>
            <person name="Huettel B."/>
            <person name="Barry K.W."/>
            <person name="Haridas S."/>
            <person name="Chen C."/>
            <person name="Bauer D."/>
            <person name="Andreopoulos W."/>
            <person name="Pangilinan J."/>
            <person name="LaButti K."/>
            <person name="Riley R."/>
            <person name="Lipzen A."/>
            <person name="Clum A."/>
            <person name="Drula E."/>
            <person name="Henrissat B."/>
            <person name="Kohler A."/>
            <person name="Grigoriev I.V."/>
            <person name="Martin F.M."/>
            <person name="Hacquard S."/>
        </authorList>
    </citation>
    <scope>NUCLEOTIDE SEQUENCE</scope>
    <source>
        <strain evidence="1">MPI-CAGE-CH-0235</strain>
    </source>
</reference>
<evidence type="ECO:0000313" key="1">
    <source>
        <dbReference type="EMBL" id="KAH7312678.1"/>
    </source>
</evidence>
<dbReference type="OrthoDB" id="2378324at2759"/>